<comment type="similarity">
    <text evidence="1">Belongs to the sel-1 family.</text>
</comment>
<gene>
    <name evidence="4" type="ORF">CALCODRAFT_430594</name>
</gene>
<evidence type="ECO:0000313" key="5">
    <source>
        <dbReference type="Proteomes" id="UP000076842"/>
    </source>
</evidence>
<feature type="compositionally biased region" description="Basic and acidic residues" evidence="2">
    <location>
        <begin position="735"/>
        <end position="748"/>
    </location>
</feature>
<evidence type="ECO:0000313" key="4">
    <source>
        <dbReference type="EMBL" id="KZT59631.1"/>
    </source>
</evidence>
<dbReference type="STRING" id="1353952.A0A165HR86"/>
<evidence type="ECO:0000256" key="2">
    <source>
        <dbReference type="SAM" id="MobiDB-lite"/>
    </source>
</evidence>
<dbReference type="OrthoDB" id="27934at2759"/>
<keyword evidence="3" id="KW-0812">Transmembrane</keyword>
<feature type="region of interest" description="Disordered" evidence="2">
    <location>
        <begin position="797"/>
        <end position="835"/>
    </location>
</feature>
<accession>A0A165HR86</accession>
<proteinExistence type="inferred from homology"/>
<dbReference type="InterPro" id="IPR050767">
    <property type="entry name" value="Sel1_AlgK"/>
</dbReference>
<dbReference type="PANTHER" id="PTHR11102">
    <property type="entry name" value="SEL-1-LIKE PROTEIN"/>
    <property type="match status" value="1"/>
</dbReference>
<keyword evidence="3" id="KW-0472">Membrane</keyword>
<dbReference type="AlphaFoldDB" id="A0A165HR86"/>
<keyword evidence="5" id="KW-1185">Reference proteome</keyword>
<feature type="transmembrane region" description="Helical" evidence="3">
    <location>
        <begin position="769"/>
        <end position="788"/>
    </location>
</feature>
<feature type="non-terminal residue" evidence="4">
    <location>
        <position position="1"/>
    </location>
</feature>
<dbReference type="SMART" id="SM00671">
    <property type="entry name" value="SEL1"/>
    <property type="match status" value="8"/>
</dbReference>
<dbReference type="Pfam" id="PF08238">
    <property type="entry name" value="Sel1"/>
    <property type="match status" value="9"/>
</dbReference>
<organism evidence="4 5">
    <name type="scientific">Calocera cornea HHB12733</name>
    <dbReference type="NCBI Taxonomy" id="1353952"/>
    <lineage>
        <taxon>Eukaryota</taxon>
        <taxon>Fungi</taxon>
        <taxon>Dikarya</taxon>
        <taxon>Basidiomycota</taxon>
        <taxon>Agaricomycotina</taxon>
        <taxon>Dacrymycetes</taxon>
        <taxon>Dacrymycetales</taxon>
        <taxon>Dacrymycetaceae</taxon>
        <taxon>Calocera</taxon>
    </lineage>
</organism>
<dbReference type="GO" id="GO:0005789">
    <property type="term" value="C:endoplasmic reticulum membrane"/>
    <property type="evidence" value="ECO:0007669"/>
    <property type="project" value="TreeGrafter"/>
</dbReference>
<evidence type="ECO:0000256" key="1">
    <source>
        <dbReference type="ARBA" id="ARBA00038101"/>
    </source>
</evidence>
<dbReference type="EMBL" id="KV423938">
    <property type="protein sequence ID" value="KZT59631.1"/>
    <property type="molecule type" value="Genomic_DNA"/>
</dbReference>
<dbReference type="InParanoid" id="A0A165HR86"/>
<keyword evidence="3" id="KW-1133">Transmembrane helix</keyword>
<sequence>TRAYNDALRALDALYAADAAASLSTTASSSFLRTFIAKRSGPVDLLLRLWHTLQPLLGLSARAGQGARTPARGVKVLDLLEYAAEQGCADALAKLAEVSMFPPSTIPLNLTRAFHAYTAHAHLTGAPASQSMLGFFHATGYGAVTPVDQARALLHYTFAALGGDQTAEMALGYRHWAGIGVPEDCMTALGWYESAAERAMAQFLSGPPGGRTLLLYPTRLSDLAGGVYGPGSSVASTGWNANRAAIRAGQARAAGETWQDILEFYQYHTDQGELEYTLRLGRIYYHGTLYTPAAGASAGGDAVGAVLQDYRRARQYFLRIARHMWPKDNLAAPLLGKRELDERSAVLVAQACGYLGRLFLRGEGVKADARLAKMWFERGADYGDRECHNGLGILYKEGLLGSKDDTKAIAYFAGASGADLAEAQVQLGRYHLLNGDTPSATQFFDIALRHGSPFEAYYYLAHIHAHTARALSAPPGTSSSSSGSGSCAVALSWFKIVAERGAWRNDWMGEAERRWNTGHAQDRHVAMLYWAIAAESGHEIAQNNIAYLLDKAHPAHTGEDFERTNASARAALVYWTRSAAQNNIDALVKVGDYHYHGLGIGDALAPERLEQAAGYYQSAVESQLSALAMWNLGWMYENGLGIPQDFHLAKRYYDQAMETNPAGYLPVTLSLLKLYARSLWYTLAGGKNHGLSLWDLRDDDHWYLGKTKDDARKTRRSALDGSIGEPVGEDAVQWARDRRDRDRDRDEGDFGPDDYLFAGDSEDTESVEFVETLLLLVLCGLLAWLIYVRTQWVTRRAEEERRRRGQPGQAEGQAPDRVDAPGGRPEPPAAGLRDLMARFI</sequence>
<reference evidence="4 5" key="1">
    <citation type="journal article" date="2016" name="Mol. Biol. Evol.">
        <title>Comparative Genomics of Early-Diverging Mushroom-Forming Fungi Provides Insights into the Origins of Lignocellulose Decay Capabilities.</title>
        <authorList>
            <person name="Nagy L.G."/>
            <person name="Riley R."/>
            <person name="Tritt A."/>
            <person name="Adam C."/>
            <person name="Daum C."/>
            <person name="Floudas D."/>
            <person name="Sun H."/>
            <person name="Yadav J.S."/>
            <person name="Pangilinan J."/>
            <person name="Larsson K.H."/>
            <person name="Matsuura K."/>
            <person name="Barry K."/>
            <person name="Labutti K."/>
            <person name="Kuo R."/>
            <person name="Ohm R.A."/>
            <person name="Bhattacharya S.S."/>
            <person name="Shirouzu T."/>
            <person name="Yoshinaga Y."/>
            <person name="Martin F.M."/>
            <person name="Grigoriev I.V."/>
            <person name="Hibbett D.S."/>
        </authorList>
    </citation>
    <scope>NUCLEOTIDE SEQUENCE [LARGE SCALE GENOMIC DNA]</scope>
    <source>
        <strain evidence="4 5">HHB12733</strain>
    </source>
</reference>
<dbReference type="GO" id="GO:0036503">
    <property type="term" value="P:ERAD pathway"/>
    <property type="evidence" value="ECO:0007669"/>
    <property type="project" value="TreeGrafter"/>
</dbReference>
<name>A0A165HR86_9BASI</name>
<protein>
    <submittedName>
        <fullName evidence="4">HCP-like protein</fullName>
    </submittedName>
</protein>
<dbReference type="FunCoup" id="A0A165HR86">
    <property type="interactions" value="116"/>
</dbReference>
<dbReference type="PANTHER" id="PTHR11102:SF147">
    <property type="entry name" value="SEL1L ADAPTOR SUBUNIT OF ERAD E3 UBIQUITIN LIGASE"/>
    <property type="match status" value="1"/>
</dbReference>
<dbReference type="InterPro" id="IPR006597">
    <property type="entry name" value="Sel1-like"/>
</dbReference>
<evidence type="ECO:0000256" key="3">
    <source>
        <dbReference type="SAM" id="Phobius"/>
    </source>
</evidence>
<dbReference type="Proteomes" id="UP000076842">
    <property type="component" value="Unassembled WGS sequence"/>
</dbReference>
<dbReference type="InterPro" id="IPR011990">
    <property type="entry name" value="TPR-like_helical_dom_sf"/>
</dbReference>
<dbReference type="Gene3D" id="1.25.40.10">
    <property type="entry name" value="Tetratricopeptide repeat domain"/>
    <property type="match status" value="2"/>
</dbReference>
<feature type="region of interest" description="Disordered" evidence="2">
    <location>
        <begin position="730"/>
        <end position="757"/>
    </location>
</feature>
<dbReference type="SUPFAM" id="SSF81901">
    <property type="entry name" value="HCP-like"/>
    <property type="match status" value="3"/>
</dbReference>